<dbReference type="Pfam" id="PF00345">
    <property type="entry name" value="PapD_N"/>
    <property type="match status" value="1"/>
</dbReference>
<gene>
    <name evidence="3" type="ORF">E1N52_40620</name>
</gene>
<dbReference type="InterPro" id="IPR013783">
    <property type="entry name" value="Ig-like_fold"/>
</dbReference>
<name>A0A4R5L1R9_9BURK</name>
<evidence type="ECO:0000259" key="2">
    <source>
        <dbReference type="Pfam" id="PF00345"/>
    </source>
</evidence>
<feature type="domain" description="Pili assembly chaperone N-terminal" evidence="2">
    <location>
        <begin position="31"/>
        <end position="150"/>
    </location>
</feature>
<dbReference type="PANTHER" id="PTHR30251:SF4">
    <property type="entry name" value="SLR1668 PROTEIN"/>
    <property type="match status" value="1"/>
</dbReference>
<evidence type="ECO:0000313" key="3">
    <source>
        <dbReference type="EMBL" id="TDG02260.1"/>
    </source>
</evidence>
<dbReference type="InterPro" id="IPR050643">
    <property type="entry name" value="Periplasmic_pilus_chap"/>
</dbReference>
<sequence length="248" mass="26097">MTAFRFAPCCIVVALLPFTVLSPVAARAATLQISPVMLELQADGNAAALTLRNPGGRPLYGQVRVFRWDQVDGEDTLTPTRDLIASPPLIQVPPQTDQLVRLVRADAAPVAAEQSYRLLIDELPSPGDAPAGGVTIRLRYSVPVFVEPAAATGQPRLAWHLVRAPNGWALRVGNTGSRRAQIGAVELVNAAGKVYVISKGLLGYALAGRSGQWGVPLPADANLGGPLRIRAAVNSLPVDAVITAEQPG</sequence>
<dbReference type="OrthoDB" id="511700at2"/>
<protein>
    <submittedName>
        <fullName evidence="3">Molecular chaperone</fullName>
    </submittedName>
</protein>
<dbReference type="SUPFAM" id="SSF49354">
    <property type="entry name" value="PapD-like"/>
    <property type="match status" value="1"/>
</dbReference>
<dbReference type="AlphaFoldDB" id="A0A4R5L1R9"/>
<dbReference type="PANTHER" id="PTHR30251">
    <property type="entry name" value="PILUS ASSEMBLY CHAPERONE"/>
    <property type="match status" value="1"/>
</dbReference>
<reference evidence="3 4" key="1">
    <citation type="submission" date="2019-03" db="EMBL/GenBank/DDBJ databases">
        <title>Paraburkholderia sp. isolated from native Mimosa gymnas in Guartela State Park, Brazil.</title>
        <authorList>
            <person name="Paulitsch F."/>
            <person name="Hungria M."/>
            <person name="Delamuta J.R.M."/>
            <person name="Ribeiro R.A."/>
            <person name="Dall'Agnol R."/>
            <person name="Silva J.S.B."/>
        </authorList>
    </citation>
    <scope>NUCLEOTIDE SEQUENCE [LARGE SCALE GENOMIC DNA]</scope>
    <source>
        <strain evidence="3 4">CNPSo 3008</strain>
    </source>
</reference>
<dbReference type="Gene3D" id="2.60.40.10">
    <property type="entry name" value="Immunoglobulins"/>
    <property type="match status" value="1"/>
</dbReference>
<organism evidence="3 4">
    <name type="scientific">Paraburkholderia guartelaensis</name>
    <dbReference type="NCBI Taxonomy" id="2546446"/>
    <lineage>
        <taxon>Bacteria</taxon>
        <taxon>Pseudomonadati</taxon>
        <taxon>Pseudomonadota</taxon>
        <taxon>Betaproteobacteria</taxon>
        <taxon>Burkholderiales</taxon>
        <taxon>Burkholderiaceae</taxon>
        <taxon>Paraburkholderia</taxon>
    </lineage>
</organism>
<dbReference type="RefSeq" id="WP_133190517.1">
    <property type="nucleotide sequence ID" value="NZ_SMOD01000069.1"/>
</dbReference>
<dbReference type="InterPro" id="IPR016147">
    <property type="entry name" value="Pili_assmbl_chaperone_N"/>
</dbReference>
<comment type="caution">
    <text evidence="3">The sequence shown here is derived from an EMBL/GenBank/DDBJ whole genome shotgun (WGS) entry which is preliminary data.</text>
</comment>
<keyword evidence="1" id="KW-0732">Signal</keyword>
<feature type="signal peptide" evidence="1">
    <location>
        <begin position="1"/>
        <end position="28"/>
    </location>
</feature>
<dbReference type="GO" id="GO:0030288">
    <property type="term" value="C:outer membrane-bounded periplasmic space"/>
    <property type="evidence" value="ECO:0007669"/>
    <property type="project" value="InterPro"/>
</dbReference>
<dbReference type="GO" id="GO:0071555">
    <property type="term" value="P:cell wall organization"/>
    <property type="evidence" value="ECO:0007669"/>
    <property type="project" value="InterPro"/>
</dbReference>
<evidence type="ECO:0000313" key="4">
    <source>
        <dbReference type="Proteomes" id="UP000295606"/>
    </source>
</evidence>
<accession>A0A4R5L1R9</accession>
<dbReference type="EMBL" id="SMOD01000069">
    <property type="protein sequence ID" value="TDG02260.1"/>
    <property type="molecule type" value="Genomic_DNA"/>
</dbReference>
<feature type="chain" id="PRO_5020309749" evidence="1">
    <location>
        <begin position="29"/>
        <end position="248"/>
    </location>
</feature>
<dbReference type="Proteomes" id="UP000295606">
    <property type="component" value="Unassembled WGS sequence"/>
</dbReference>
<evidence type="ECO:0000256" key="1">
    <source>
        <dbReference type="SAM" id="SignalP"/>
    </source>
</evidence>
<proteinExistence type="predicted"/>
<dbReference type="InterPro" id="IPR008962">
    <property type="entry name" value="PapD-like_sf"/>
</dbReference>